<proteinExistence type="predicted"/>
<accession>A0AAD9W986</accession>
<sequence>MASTKPWDDLPAELQLMLLNAFIQNGNTLSHLATVSREWQTVVEPHNFDRLKLSPSCLTDFASKTRRNRHLVGYIWFCIELEEYDNGLNMPRPQILSILETNLVASALRDMFLNLSTWTPTPTDKLVLDISIYSPSDFEHGFKDLTFRPDILNQRSLRRRLSPVLLKIFDQKSTYIQAINGERSRLYPNIKGTFGFIGRHGIFDDWESQTSWWQRLPSVPAVTGIFLRQQTRRQWSPSTLAQMFTRLPRLQEIYYEPWRDWVPENPLITNAEFEAFFTSLASKDLQKLVVFENFHSSVPIIDPGLGHICALIRAASRMAAETSLKLEHFSGSFLIDASEFFASCKSSWTWSKLRSLTVTSQKLTAGEDQPAISEMLRIAAAAAMNMSRLDTLEIWNGKSKSATLFKYQSNRGQTYAALTWRSTWGFVIEPSVILAWMSVAYKHGARGLTSCTELLDVRDKVKFHGDAIRYLQLSQPVARPVSLTQIRVEQVIHDQWNDWQKKRRKEFLDNMIRGADPDNREHQQVLADLRARFRDDEEEEGEGN</sequence>
<comment type="caution">
    <text evidence="2">The sequence shown here is derived from an EMBL/GenBank/DDBJ whole genome shotgun (WGS) entry which is preliminary data.</text>
</comment>
<dbReference type="Proteomes" id="UP001265746">
    <property type="component" value="Unassembled WGS sequence"/>
</dbReference>
<evidence type="ECO:0000259" key="1">
    <source>
        <dbReference type="Pfam" id="PF20183"/>
    </source>
</evidence>
<dbReference type="InterPro" id="IPR046676">
    <property type="entry name" value="DUF6546"/>
</dbReference>
<name>A0AAD9W986_PHOAM</name>
<protein>
    <recommendedName>
        <fullName evidence="1">DUF6546 domain-containing protein</fullName>
    </recommendedName>
</protein>
<organism evidence="2 3">
    <name type="scientific">Phomopsis amygdali</name>
    <name type="common">Fusicoccum amygdali</name>
    <dbReference type="NCBI Taxonomy" id="1214568"/>
    <lineage>
        <taxon>Eukaryota</taxon>
        <taxon>Fungi</taxon>
        <taxon>Dikarya</taxon>
        <taxon>Ascomycota</taxon>
        <taxon>Pezizomycotina</taxon>
        <taxon>Sordariomycetes</taxon>
        <taxon>Sordariomycetidae</taxon>
        <taxon>Diaporthales</taxon>
        <taxon>Diaporthaceae</taxon>
        <taxon>Diaporthe</taxon>
    </lineage>
</organism>
<gene>
    <name evidence="2" type="ORF">N8I77_005024</name>
</gene>
<evidence type="ECO:0000313" key="3">
    <source>
        <dbReference type="Proteomes" id="UP001265746"/>
    </source>
</evidence>
<reference evidence="2" key="1">
    <citation type="submission" date="2023-06" db="EMBL/GenBank/DDBJ databases">
        <authorList>
            <person name="Noh H."/>
        </authorList>
    </citation>
    <scope>NUCLEOTIDE SEQUENCE</scope>
    <source>
        <strain evidence="2">DUCC20226</strain>
    </source>
</reference>
<dbReference type="Pfam" id="PF20183">
    <property type="entry name" value="DUF6546"/>
    <property type="match status" value="1"/>
</dbReference>
<dbReference type="AlphaFoldDB" id="A0AAD9W986"/>
<evidence type="ECO:0000313" key="2">
    <source>
        <dbReference type="EMBL" id="KAK2611696.1"/>
    </source>
</evidence>
<keyword evidence="3" id="KW-1185">Reference proteome</keyword>
<dbReference type="EMBL" id="JAUJFL010000002">
    <property type="protein sequence ID" value="KAK2611696.1"/>
    <property type="molecule type" value="Genomic_DNA"/>
</dbReference>
<feature type="domain" description="DUF6546" evidence="1">
    <location>
        <begin position="283"/>
        <end position="477"/>
    </location>
</feature>